<proteinExistence type="predicted"/>
<feature type="chain" id="PRO_5029645639" description="L,D-transpeptidase family protein" evidence="1">
    <location>
        <begin position="19"/>
        <end position="219"/>
    </location>
</feature>
<keyword evidence="1" id="KW-0732">Signal</keyword>
<dbReference type="InterPro" id="IPR032676">
    <property type="entry name" value="YkuD_2"/>
</dbReference>
<dbReference type="AlphaFoldDB" id="A0A7J5U432"/>
<gene>
    <name evidence="2" type="ORF">F5984_01205</name>
</gene>
<protein>
    <recommendedName>
        <fullName evidence="4">L,D-transpeptidase family protein</fullName>
    </recommendedName>
</protein>
<dbReference type="Pfam" id="PF13645">
    <property type="entry name" value="YkuD_2"/>
    <property type="match status" value="1"/>
</dbReference>
<name>A0A7J5U432_9BACT</name>
<feature type="signal peptide" evidence="1">
    <location>
        <begin position="1"/>
        <end position="18"/>
    </location>
</feature>
<accession>A0A7J5U432</accession>
<evidence type="ECO:0000256" key="1">
    <source>
        <dbReference type="SAM" id="SignalP"/>
    </source>
</evidence>
<dbReference type="PANTHER" id="PTHR38477">
    <property type="entry name" value="HYPOTHETICAL EXPORTED PROTEIN"/>
    <property type="match status" value="1"/>
</dbReference>
<dbReference type="PANTHER" id="PTHR38477:SF1">
    <property type="entry name" value="MUREIN L,D-TRANSPEPTIDASE CATALYTIC DOMAIN FAMILY PROTEIN"/>
    <property type="match status" value="1"/>
</dbReference>
<comment type="caution">
    <text evidence="2">The sequence shown here is derived from an EMBL/GenBank/DDBJ whole genome shotgun (WGS) entry which is preliminary data.</text>
</comment>
<dbReference type="EMBL" id="WELI01000001">
    <property type="protein sequence ID" value="KAB7732604.1"/>
    <property type="molecule type" value="Genomic_DNA"/>
</dbReference>
<dbReference type="RefSeq" id="WP_152122055.1">
    <property type="nucleotide sequence ID" value="NZ_WELI01000001.1"/>
</dbReference>
<organism evidence="2 3">
    <name type="scientific">Rudanella paleaurantiibacter</name>
    <dbReference type="NCBI Taxonomy" id="2614655"/>
    <lineage>
        <taxon>Bacteria</taxon>
        <taxon>Pseudomonadati</taxon>
        <taxon>Bacteroidota</taxon>
        <taxon>Cytophagia</taxon>
        <taxon>Cytophagales</taxon>
        <taxon>Cytophagaceae</taxon>
        <taxon>Rudanella</taxon>
    </lineage>
</organism>
<reference evidence="2 3" key="1">
    <citation type="submission" date="2019-10" db="EMBL/GenBank/DDBJ databases">
        <title>Rudanella paleaurantiibacter sp. nov., isolated from sludge.</title>
        <authorList>
            <person name="Xu S.Q."/>
        </authorList>
    </citation>
    <scope>NUCLEOTIDE SEQUENCE [LARGE SCALE GENOMIC DNA]</scope>
    <source>
        <strain evidence="2 3">HX-22-17</strain>
    </source>
</reference>
<evidence type="ECO:0000313" key="2">
    <source>
        <dbReference type="EMBL" id="KAB7732604.1"/>
    </source>
</evidence>
<keyword evidence="3" id="KW-1185">Reference proteome</keyword>
<evidence type="ECO:0008006" key="4">
    <source>
        <dbReference type="Google" id="ProtNLM"/>
    </source>
</evidence>
<dbReference type="Proteomes" id="UP000488299">
    <property type="component" value="Unassembled WGS sequence"/>
</dbReference>
<evidence type="ECO:0000313" key="3">
    <source>
        <dbReference type="Proteomes" id="UP000488299"/>
    </source>
</evidence>
<sequence>MKRIALLTLLCCSTVVLGRQPMTPRTASWSKLYDQLRLSKVGLSRVAFEYAMVGLLNMETRPTVISIADMSQPSTNKRLYVLDLAKQKLLFNTYVAHGRNSGDRLPRQFSNEISSNQSSLGFYKTMGSYHGKHGLSLKLKGLEPGINSNAFERTIVFHGADYVSEDTIRHTGRLGWSQGCPAVPNHMSTPIIKVIEGGSCLFIFSPDPRYLRQSSFLRG</sequence>